<dbReference type="Pfam" id="PF13620">
    <property type="entry name" value="CarboxypepD_reg"/>
    <property type="match status" value="1"/>
</dbReference>
<reference evidence="4" key="1">
    <citation type="submission" date="2015-02" db="EMBL/GenBank/DDBJ databases">
        <title>Pyrococcus kukulkanii sp. nov., a novel hyperthermophilic archaeon isolated from a deep-sea hydrothermal vent at the Guaymas Basin.</title>
        <authorList>
            <person name="Oger P.M."/>
            <person name="Callac N."/>
            <person name="Jebbar M."/>
            <person name="Godfroy A."/>
        </authorList>
    </citation>
    <scope>NUCLEOTIDE SEQUENCE [LARGE SCALE GENOMIC DNA]</scope>
    <source>
        <strain evidence="4">NCB100</strain>
    </source>
</reference>
<dbReference type="AlphaFoldDB" id="A0A127BC89"/>
<protein>
    <recommendedName>
        <fullName evidence="2">Alpha-galactosidase NEW3 domain-containing protein</fullName>
    </recommendedName>
</protein>
<dbReference type="OrthoDB" id="110363at2157"/>
<dbReference type="Pfam" id="PF10633">
    <property type="entry name" value="NPCBM_assoc"/>
    <property type="match status" value="2"/>
</dbReference>
<feature type="domain" description="Alpha-galactosidase NEW3" evidence="2">
    <location>
        <begin position="319"/>
        <end position="375"/>
    </location>
</feature>
<dbReference type="Proteomes" id="UP000070587">
    <property type="component" value="Chromosome"/>
</dbReference>
<feature type="transmembrane region" description="Helical" evidence="1">
    <location>
        <begin position="705"/>
        <end position="723"/>
    </location>
</feature>
<keyword evidence="1" id="KW-0812">Transmembrane</keyword>
<dbReference type="Gene3D" id="2.60.40.1120">
    <property type="entry name" value="Carboxypeptidase-like, regulatory domain"/>
    <property type="match status" value="1"/>
</dbReference>
<dbReference type="PATRIC" id="fig|1609559.3.peg.2181"/>
<gene>
    <name evidence="3" type="ORF">TQ32_10575</name>
</gene>
<reference evidence="3 4" key="2">
    <citation type="journal article" date="2016" name="Int. J. Syst. Evol. Microbiol.">
        <title>Pyrococcus kukulkanii sp. nov., a hyperthermophilic, piezophilic archaeon isolated from a deep-sea hydrothermal vent.</title>
        <authorList>
            <person name="Callac N."/>
            <person name="Oger P."/>
            <person name="Lesongeur F."/>
            <person name="Rattray J.E."/>
            <person name="Vannier P."/>
            <person name="Michoud G."/>
            <person name="Beauverger M."/>
            <person name="Gayet N."/>
            <person name="Rouxel O."/>
            <person name="Jebbar M."/>
            <person name="Godfroy A."/>
        </authorList>
    </citation>
    <scope>NUCLEOTIDE SEQUENCE [LARGE SCALE GENOMIC DNA]</scope>
    <source>
        <strain evidence="3 4">NCB100</strain>
    </source>
</reference>
<dbReference type="Gene3D" id="2.60.40.10">
    <property type="entry name" value="Immunoglobulins"/>
    <property type="match status" value="1"/>
</dbReference>
<dbReference type="STRING" id="1609559.TQ32_10575"/>
<evidence type="ECO:0000313" key="4">
    <source>
        <dbReference type="Proteomes" id="UP000070587"/>
    </source>
</evidence>
<dbReference type="SUPFAM" id="SSF49464">
    <property type="entry name" value="Carboxypeptidase regulatory domain-like"/>
    <property type="match status" value="1"/>
</dbReference>
<name>A0A127BC89_9EURY</name>
<dbReference type="InterPro" id="IPR018905">
    <property type="entry name" value="A-galactase_NEW3"/>
</dbReference>
<dbReference type="InterPro" id="IPR008969">
    <property type="entry name" value="CarboxyPept-like_regulatory"/>
</dbReference>
<dbReference type="InterPro" id="IPR013783">
    <property type="entry name" value="Ig-like_fold"/>
</dbReference>
<dbReference type="PANTHER" id="PTHR39198">
    <property type="entry name" value="HYPOTHETICAL MEMBRANE PROTEIN, CONSERVED"/>
    <property type="match status" value="1"/>
</dbReference>
<evidence type="ECO:0000256" key="1">
    <source>
        <dbReference type="SAM" id="Phobius"/>
    </source>
</evidence>
<sequence length="729" mass="80625">MKKIFLSVVLVSLLLMNFPVLSSSDKWVVVYTGYLKPGDILSVGDYTITVRQSIYGSPYIFIKKGSEWGTFFKADFGASLEYENIRVTPGSYDSEKGLFVVVNYKVTSEEHKAKPGLYFKGFEILNVTNSTVKIKYSGKILTLLANSSARIGSYLLEFTGSTVVLYELPKVVVSTSGAELVVSFPYREITVFPGETIQLPVFVTNNGSEKVTVKAGILSAPADWDVGLYYQGVEIGSMDLEGKSTLSLELRISIPQNASGVHYIKFSINDEIFTLKVKVKEPKGVEEGVKVYTPILVQEVEAGESARFPLVISTPYDANISISLHAPTNWKAYSTYQNMRVSEVSLRKGESVVFDVVVEVPRNADLGAHEIKVGIAVEGSQGSITKDITFVINVYKTYKGQKATLKLAVVDDSGMPVPKATVKIENETYGTDINGLLEVELDPGEYKVVVAKDGFEKAEEDVKLEDGEVKELKIMIRKEAYYFVVDTESDVYPITLGSVSSPFAITIENLGRNDDEYKLGISGLPSNWNAMFTQSPESTLQLTKIKVEAGKSETIYLKVYPSLNAKPGKYNITLIVRSSSGLVKEVPIKIDLTGIYQMDVNLMNYRLTITAGEERETTINIYNFGTAPITNIRISASAPKGWEVYVEPQSIPILDPKKPTSAMIRIKVPKGTPAGDYRVRITVKSDQQEWNDSIRVVVRQKSTSAYIGIFLLILAFVGVILMIRRVGRR</sequence>
<dbReference type="RefSeq" id="WP_068324458.1">
    <property type="nucleotide sequence ID" value="NZ_CP010835.1"/>
</dbReference>
<organism evidence="3 4">
    <name type="scientific">Pyrococcus kukulkanii</name>
    <dbReference type="NCBI Taxonomy" id="1609559"/>
    <lineage>
        <taxon>Archaea</taxon>
        <taxon>Methanobacteriati</taxon>
        <taxon>Methanobacteriota</taxon>
        <taxon>Thermococci</taxon>
        <taxon>Thermococcales</taxon>
        <taxon>Thermococcaceae</taxon>
        <taxon>Pyrococcus</taxon>
    </lineage>
</organism>
<dbReference type="EMBL" id="CP010835">
    <property type="protein sequence ID" value="AMM54877.1"/>
    <property type="molecule type" value="Genomic_DNA"/>
</dbReference>
<proteinExistence type="predicted"/>
<evidence type="ECO:0000313" key="3">
    <source>
        <dbReference type="EMBL" id="AMM54877.1"/>
    </source>
</evidence>
<feature type="domain" description="Alpha-galactosidase NEW3" evidence="2">
    <location>
        <begin position="609"/>
        <end position="684"/>
    </location>
</feature>
<keyword evidence="1" id="KW-1133">Transmembrane helix</keyword>
<dbReference type="KEGG" id="pyc:TQ32_10575"/>
<keyword evidence="1" id="KW-0472">Membrane</keyword>
<evidence type="ECO:0000259" key="2">
    <source>
        <dbReference type="Pfam" id="PF10633"/>
    </source>
</evidence>
<accession>A0A127BC89</accession>
<dbReference type="GeneID" id="28492291"/>
<dbReference type="PANTHER" id="PTHR39198:SF1">
    <property type="entry name" value="ALPHA-GALACTOSIDASE NEW3 DOMAIN-CONTAINING PROTEIN"/>
    <property type="match status" value="1"/>
</dbReference>